<reference evidence="1" key="1">
    <citation type="submission" date="2019-08" db="EMBL/GenBank/DDBJ databases">
        <authorList>
            <person name="Kucharzyk K."/>
            <person name="Murdoch R.W."/>
            <person name="Higgins S."/>
            <person name="Loffler F."/>
        </authorList>
    </citation>
    <scope>NUCLEOTIDE SEQUENCE</scope>
</reference>
<protein>
    <submittedName>
        <fullName evidence="1">Uncharacterized protein</fullName>
    </submittedName>
</protein>
<name>A0A644WF26_9ZZZZ</name>
<dbReference type="AlphaFoldDB" id="A0A644WF26"/>
<accession>A0A644WF26</accession>
<dbReference type="EMBL" id="VSSQ01000864">
    <property type="protein sequence ID" value="MPM02372.1"/>
    <property type="molecule type" value="Genomic_DNA"/>
</dbReference>
<gene>
    <name evidence="1" type="ORF">SDC9_48619</name>
</gene>
<proteinExistence type="predicted"/>
<organism evidence="1">
    <name type="scientific">bioreactor metagenome</name>
    <dbReference type="NCBI Taxonomy" id="1076179"/>
    <lineage>
        <taxon>unclassified sequences</taxon>
        <taxon>metagenomes</taxon>
        <taxon>ecological metagenomes</taxon>
    </lineage>
</organism>
<comment type="caution">
    <text evidence="1">The sequence shown here is derived from an EMBL/GenBank/DDBJ whole genome shotgun (WGS) entry which is preliminary data.</text>
</comment>
<sequence>MQEHFVEAGGLCRRLRSQIRAHLFRRIQQFETIVYGKIQALPILRYMESTDAAAFFRQPLGGESFRFDGVVDIGALLRRDILTIQLIEAGLHDRLRICAALCHHALQRRQPASVHPQFERNIVSHFVRPPLPAQQQEKKALALLPPS</sequence>
<evidence type="ECO:0000313" key="1">
    <source>
        <dbReference type="EMBL" id="MPM02372.1"/>
    </source>
</evidence>